<organism evidence="8 9">
    <name type="scientific">Aplysia californica</name>
    <name type="common">California sea hare</name>
    <dbReference type="NCBI Taxonomy" id="6500"/>
    <lineage>
        <taxon>Eukaryota</taxon>
        <taxon>Metazoa</taxon>
        <taxon>Spiralia</taxon>
        <taxon>Lophotrochozoa</taxon>
        <taxon>Mollusca</taxon>
        <taxon>Gastropoda</taxon>
        <taxon>Heterobranchia</taxon>
        <taxon>Euthyneura</taxon>
        <taxon>Tectipleura</taxon>
        <taxon>Aplysiida</taxon>
        <taxon>Aplysioidea</taxon>
        <taxon>Aplysiidae</taxon>
        <taxon>Aplysia</taxon>
    </lineage>
</organism>
<sequence length="560" mass="62611">MSLSSISGGARRRNNQVTEDTYIRDVPPLLHRQLAVKLDIDNMWELLAEQIPRRPDSIFEFLPDDAGFEPRYTSAHLAIFRNKNNQRGDSATRSLLTEWGTLNSKVKHLILALKRARLLEAAQFVEKHLPPQNPGQQPVQIGAVSSSECLSRQPAHSVPNSSQGHICHESPRTIPAPNTVREDQVLSGEGVSASEAGTKSEQISYRSEHDKAVSVGEAPPSEEVEEDSTAFEEFHIIPDVLQKIDYRILKKITNNFDRRHYKEGGRLIGEGGFGDVFLGTFHSDYTVAVKRMKLSTEDSIELFKTEVETLSNFRHENIVLLMGYSIEGDSRCLVYQYMPNGSLEERLACRFGTPPLSAAMRLEIMRGTARGIVFLDEGGLVHRDIKSANILLDTQFTPKVGDFATAKVSPSQMTKTFMLEASKVIGSAPYLAPEAYSFKITPKLDSYSFGVVLLEILTGLPVLDPDREEKDLKIHVQEHCYEDDEVESCGTIFDLLDHKAGDWDEAVVKELYSISCRCLLPAYQRRPKIGDFLSNLEALSPQFDEEQAAAKVREPTESGE</sequence>
<dbReference type="InterPro" id="IPR001245">
    <property type="entry name" value="Ser-Thr/Tyr_kinase_cat_dom"/>
</dbReference>
<dbReference type="Proteomes" id="UP000694888">
    <property type="component" value="Unplaced"/>
</dbReference>
<dbReference type="PROSITE" id="PS00107">
    <property type="entry name" value="PROTEIN_KINASE_ATP"/>
    <property type="match status" value="1"/>
</dbReference>
<dbReference type="Pfam" id="PF07714">
    <property type="entry name" value="PK_Tyr_Ser-Thr"/>
    <property type="match status" value="1"/>
</dbReference>
<feature type="region of interest" description="Disordered" evidence="5">
    <location>
        <begin position="129"/>
        <end position="228"/>
    </location>
</feature>
<evidence type="ECO:0000256" key="4">
    <source>
        <dbReference type="PROSITE-ProRule" id="PRU10141"/>
    </source>
</evidence>
<gene>
    <name evidence="9" type="primary">LOC101845636</name>
</gene>
<keyword evidence="2 4" id="KW-0547">Nucleotide-binding</keyword>
<dbReference type="Gene3D" id="1.10.510.10">
    <property type="entry name" value="Transferase(Phosphotransferase) domain 1"/>
    <property type="match status" value="1"/>
</dbReference>
<keyword evidence="9" id="KW-0675">Receptor</keyword>
<keyword evidence="8" id="KW-1185">Reference proteome</keyword>
<reference evidence="9" key="1">
    <citation type="submission" date="2025-08" db="UniProtKB">
        <authorList>
            <consortium name="RefSeq"/>
        </authorList>
    </citation>
    <scope>IDENTIFICATION</scope>
</reference>
<keyword evidence="3 4" id="KW-0067">ATP-binding</keyword>
<dbReference type="GeneID" id="101845636"/>
<feature type="domain" description="Cyclic nucleotide-binding" evidence="7">
    <location>
        <begin position="240"/>
        <end position="278"/>
    </location>
</feature>
<dbReference type="SUPFAM" id="SSF47986">
    <property type="entry name" value="DEATH domain"/>
    <property type="match status" value="1"/>
</dbReference>
<keyword evidence="9" id="KW-0808">Transferase</keyword>
<dbReference type="Gene3D" id="3.30.200.20">
    <property type="entry name" value="Phosphorylase Kinase, domain 1"/>
    <property type="match status" value="1"/>
</dbReference>
<dbReference type="InterPro" id="IPR011029">
    <property type="entry name" value="DEATH-like_dom_sf"/>
</dbReference>
<name>A0ABM0JZ39_APLCA</name>
<evidence type="ECO:0000259" key="7">
    <source>
        <dbReference type="PROSITE" id="PS50042"/>
    </source>
</evidence>
<evidence type="ECO:0000259" key="6">
    <source>
        <dbReference type="PROSITE" id="PS50011"/>
    </source>
</evidence>
<evidence type="ECO:0000256" key="5">
    <source>
        <dbReference type="SAM" id="MobiDB-lite"/>
    </source>
</evidence>
<dbReference type="InterPro" id="IPR000595">
    <property type="entry name" value="cNMP-bd_dom"/>
</dbReference>
<evidence type="ECO:0000313" key="8">
    <source>
        <dbReference type="Proteomes" id="UP000694888"/>
    </source>
</evidence>
<keyword evidence="9" id="KW-0418">Kinase</keyword>
<evidence type="ECO:0000256" key="1">
    <source>
        <dbReference type="ARBA" id="ARBA00022527"/>
    </source>
</evidence>
<dbReference type="RefSeq" id="XP_005104939.3">
    <property type="nucleotide sequence ID" value="XM_005104882.3"/>
</dbReference>
<protein>
    <submittedName>
        <fullName evidence="9">Interleukin-1 receptor-associated kinase 4 isoform X1</fullName>
    </submittedName>
</protein>
<dbReference type="InterPro" id="IPR008271">
    <property type="entry name" value="Ser/Thr_kinase_AS"/>
</dbReference>
<evidence type="ECO:0000256" key="2">
    <source>
        <dbReference type="ARBA" id="ARBA00022741"/>
    </source>
</evidence>
<dbReference type="PROSITE" id="PS00108">
    <property type="entry name" value="PROTEIN_KINASE_ST"/>
    <property type="match status" value="1"/>
</dbReference>
<dbReference type="InterPro" id="IPR011009">
    <property type="entry name" value="Kinase-like_dom_sf"/>
</dbReference>
<proteinExistence type="predicted"/>
<feature type="compositionally biased region" description="Polar residues" evidence="5">
    <location>
        <begin position="134"/>
        <end position="150"/>
    </location>
</feature>
<keyword evidence="1" id="KW-0723">Serine/threonine-protein kinase</keyword>
<dbReference type="PANTHER" id="PTHR27001">
    <property type="entry name" value="OS01G0253100 PROTEIN"/>
    <property type="match status" value="1"/>
</dbReference>
<dbReference type="SUPFAM" id="SSF56112">
    <property type="entry name" value="Protein kinase-like (PK-like)"/>
    <property type="match status" value="1"/>
</dbReference>
<evidence type="ECO:0000256" key="3">
    <source>
        <dbReference type="ARBA" id="ARBA00022840"/>
    </source>
</evidence>
<feature type="domain" description="Protein kinase" evidence="6">
    <location>
        <begin position="262"/>
        <end position="543"/>
    </location>
</feature>
<dbReference type="PANTHER" id="PTHR27001:SF931">
    <property type="entry name" value="OS11G0664100 PROTEIN"/>
    <property type="match status" value="1"/>
</dbReference>
<dbReference type="SMART" id="SM00220">
    <property type="entry name" value="S_TKc"/>
    <property type="match status" value="1"/>
</dbReference>
<evidence type="ECO:0000313" key="9">
    <source>
        <dbReference type="RefSeq" id="XP_005104939.3"/>
    </source>
</evidence>
<dbReference type="GO" id="GO:0016301">
    <property type="term" value="F:kinase activity"/>
    <property type="evidence" value="ECO:0007669"/>
    <property type="project" value="UniProtKB-KW"/>
</dbReference>
<dbReference type="Gene3D" id="1.10.533.10">
    <property type="entry name" value="Death Domain, Fas"/>
    <property type="match status" value="1"/>
</dbReference>
<dbReference type="InterPro" id="IPR017441">
    <property type="entry name" value="Protein_kinase_ATP_BS"/>
</dbReference>
<accession>A0ABM0JZ39</accession>
<feature type="binding site" evidence="4">
    <location>
        <position position="290"/>
    </location>
    <ligand>
        <name>ATP</name>
        <dbReference type="ChEBI" id="CHEBI:30616"/>
    </ligand>
</feature>
<dbReference type="PROSITE" id="PS50011">
    <property type="entry name" value="PROTEIN_KINASE_DOM"/>
    <property type="match status" value="1"/>
</dbReference>
<feature type="compositionally biased region" description="Polar residues" evidence="5">
    <location>
        <begin position="195"/>
        <end position="205"/>
    </location>
</feature>
<dbReference type="InterPro" id="IPR000719">
    <property type="entry name" value="Prot_kinase_dom"/>
</dbReference>
<dbReference type="PROSITE" id="PS50042">
    <property type="entry name" value="CNMP_BINDING_3"/>
    <property type="match status" value="1"/>
</dbReference>